<organism evidence="2 3">
    <name type="scientific">Cystobacter fuscus</name>
    <dbReference type="NCBI Taxonomy" id="43"/>
    <lineage>
        <taxon>Bacteria</taxon>
        <taxon>Pseudomonadati</taxon>
        <taxon>Myxococcota</taxon>
        <taxon>Myxococcia</taxon>
        <taxon>Myxococcales</taxon>
        <taxon>Cystobacterineae</taxon>
        <taxon>Archangiaceae</taxon>
        <taxon>Cystobacter</taxon>
    </lineage>
</organism>
<dbReference type="AlphaFoldDB" id="A0A250IUG3"/>
<evidence type="ECO:0000256" key="1">
    <source>
        <dbReference type="SAM" id="MobiDB-lite"/>
    </source>
</evidence>
<accession>A0A250IUG3</accession>
<evidence type="ECO:0000313" key="3">
    <source>
        <dbReference type="Proteomes" id="UP000217257"/>
    </source>
</evidence>
<dbReference type="KEGG" id="cfus:CYFUS_000287"/>
<dbReference type="EMBL" id="CP022098">
    <property type="protein sequence ID" value="ATB34880.1"/>
    <property type="molecule type" value="Genomic_DNA"/>
</dbReference>
<protein>
    <submittedName>
        <fullName evidence="2">Uncharacterized protein</fullName>
    </submittedName>
</protein>
<reference evidence="2 3" key="1">
    <citation type="submission" date="2017-06" db="EMBL/GenBank/DDBJ databases">
        <title>Sequencing and comparative analysis of myxobacterial genomes.</title>
        <authorList>
            <person name="Rupp O."/>
            <person name="Goesmann A."/>
            <person name="Sogaard-Andersen L."/>
        </authorList>
    </citation>
    <scope>NUCLEOTIDE SEQUENCE [LARGE SCALE GENOMIC DNA]</scope>
    <source>
        <strain evidence="2 3">DSM 52655</strain>
    </source>
</reference>
<sequence>MRARPAPRLSLVPRPETPTDSPVAARGDSSRQHLAPPHRATRRPTLPGEGLGALLRQGLVSAGIGALKNSGEALRCFGLGLGALARGHLLLGGARLRQGIASLIRLALDAPLSVGGRLVSGVQTKLGLETPGCPLGARQLMELRKVFGGSIDYERVCIKTGRLGLLALPRRPFVLGYTLYVPSGEPLPSTGGVQRPLHLLVRELTRVWQYQHGGTDYTCQTLGGRWFAKKAHWRQALRQGRSWRELDPEQQLRFLQDAYTRSSYFRVPGHRFIDDDSGEDYTAQLEAALQQIRLGLGAP</sequence>
<proteinExistence type="predicted"/>
<dbReference type="RefSeq" id="WP_157758169.1">
    <property type="nucleotide sequence ID" value="NZ_CP022098.1"/>
</dbReference>
<evidence type="ECO:0000313" key="2">
    <source>
        <dbReference type="EMBL" id="ATB34880.1"/>
    </source>
</evidence>
<gene>
    <name evidence="2" type="ORF">CYFUS_000287</name>
</gene>
<feature type="region of interest" description="Disordered" evidence="1">
    <location>
        <begin position="1"/>
        <end position="48"/>
    </location>
</feature>
<dbReference type="Proteomes" id="UP000217257">
    <property type="component" value="Chromosome"/>
</dbReference>
<name>A0A250IUG3_9BACT</name>